<keyword evidence="2" id="KW-1185">Reference proteome</keyword>
<reference evidence="1 2" key="1">
    <citation type="submission" date="2016-07" db="EMBL/GenBank/DDBJ databases">
        <title>Pervasive Adenine N6-methylation of Active Genes in Fungi.</title>
        <authorList>
            <consortium name="DOE Joint Genome Institute"/>
            <person name="Mondo S.J."/>
            <person name="Dannebaum R.O."/>
            <person name="Kuo R.C."/>
            <person name="Labutti K."/>
            <person name="Haridas S."/>
            <person name="Kuo A."/>
            <person name="Salamov A."/>
            <person name="Ahrendt S.R."/>
            <person name="Lipzen A."/>
            <person name="Sullivan W."/>
            <person name="Andreopoulos W.B."/>
            <person name="Clum A."/>
            <person name="Lindquist E."/>
            <person name="Daum C."/>
            <person name="Ramamoorthy G.K."/>
            <person name="Gryganskyi A."/>
            <person name="Culley D."/>
            <person name="Magnuson J.K."/>
            <person name="James T.Y."/>
            <person name="O'Malley M.A."/>
            <person name="Stajich J.E."/>
            <person name="Spatafora J.W."/>
            <person name="Visel A."/>
            <person name="Grigoriev I.V."/>
        </authorList>
    </citation>
    <scope>NUCLEOTIDE SEQUENCE [LARGE SCALE GENOMIC DNA]</scope>
    <source>
        <strain evidence="1 2">CBS 129021</strain>
    </source>
</reference>
<name>A0A1Y2DC67_9PEZI</name>
<dbReference type="EMBL" id="MCFJ01000022">
    <property type="protein sequence ID" value="ORY56706.1"/>
    <property type="molecule type" value="Genomic_DNA"/>
</dbReference>
<organism evidence="1 2">
    <name type="scientific">Pseudomassariella vexata</name>
    <dbReference type="NCBI Taxonomy" id="1141098"/>
    <lineage>
        <taxon>Eukaryota</taxon>
        <taxon>Fungi</taxon>
        <taxon>Dikarya</taxon>
        <taxon>Ascomycota</taxon>
        <taxon>Pezizomycotina</taxon>
        <taxon>Sordariomycetes</taxon>
        <taxon>Xylariomycetidae</taxon>
        <taxon>Amphisphaeriales</taxon>
        <taxon>Pseudomassariaceae</taxon>
        <taxon>Pseudomassariella</taxon>
    </lineage>
</organism>
<evidence type="ECO:0000313" key="1">
    <source>
        <dbReference type="EMBL" id="ORY56706.1"/>
    </source>
</evidence>
<sequence>MRCGSALLSFVRLTTTGEFIPNGSLSYGEVPGCLMSKSDRGLTCASWRLYPSRLPMIPVGFPLCRGSNPSPLYCVGFRDRNNIRSIRTRNSMRYSRRDHTVPTRQRV</sequence>
<dbReference type="Proteomes" id="UP000193689">
    <property type="component" value="Unassembled WGS sequence"/>
</dbReference>
<comment type="caution">
    <text evidence="1">The sequence shown here is derived from an EMBL/GenBank/DDBJ whole genome shotgun (WGS) entry which is preliminary data.</text>
</comment>
<proteinExistence type="predicted"/>
<gene>
    <name evidence="1" type="ORF">BCR38DRAFT_116399</name>
</gene>
<dbReference type="RefSeq" id="XP_040710285.1">
    <property type="nucleotide sequence ID" value="XM_040853429.1"/>
</dbReference>
<dbReference type="AlphaFoldDB" id="A0A1Y2DC67"/>
<dbReference type="GeneID" id="63769641"/>
<accession>A0A1Y2DC67</accession>
<protein>
    <submittedName>
        <fullName evidence="1">Uncharacterized protein</fullName>
    </submittedName>
</protein>
<dbReference type="InParanoid" id="A0A1Y2DC67"/>
<evidence type="ECO:0000313" key="2">
    <source>
        <dbReference type="Proteomes" id="UP000193689"/>
    </source>
</evidence>